<keyword evidence="3" id="KW-1185">Reference proteome</keyword>
<organism evidence="1 4">
    <name type="scientific">Phascolarctobacterium faecium</name>
    <dbReference type="NCBI Taxonomy" id="33025"/>
    <lineage>
        <taxon>Bacteria</taxon>
        <taxon>Bacillati</taxon>
        <taxon>Bacillota</taxon>
        <taxon>Negativicutes</taxon>
        <taxon>Acidaminococcales</taxon>
        <taxon>Acidaminococcaceae</taxon>
        <taxon>Phascolarctobacterium</taxon>
    </lineage>
</organism>
<reference evidence="3 4" key="1">
    <citation type="journal article" date="2019" name="Nat. Med.">
        <title>A library of human gut bacterial isolates paired with longitudinal multiomics data enables mechanistic microbiome research.</title>
        <authorList>
            <person name="Poyet M."/>
            <person name="Groussin M."/>
            <person name="Gibbons S.M."/>
            <person name="Avila-Pacheco J."/>
            <person name="Jiang X."/>
            <person name="Kearney S.M."/>
            <person name="Perrotta A.R."/>
            <person name="Berdy B."/>
            <person name="Zhao S."/>
            <person name="Lieberman T.D."/>
            <person name="Swanson P.K."/>
            <person name="Smith M."/>
            <person name="Roesemann S."/>
            <person name="Alexander J.E."/>
            <person name="Rich S.A."/>
            <person name="Livny J."/>
            <person name="Vlamakis H."/>
            <person name="Clish C."/>
            <person name="Bullock K."/>
            <person name="Deik A."/>
            <person name="Scott J."/>
            <person name="Pierce K.A."/>
            <person name="Xavier R.J."/>
            <person name="Alm E.J."/>
        </authorList>
    </citation>
    <scope>NUCLEOTIDE SEQUENCE [LARGE SCALE GENOMIC DNA]</scope>
    <source>
        <strain evidence="1 4">BIOML-A13</strain>
        <strain evidence="2 3">BIOML-A3</strain>
    </source>
</reference>
<dbReference type="PROSITE" id="PS51257">
    <property type="entry name" value="PROKAR_LIPOPROTEIN"/>
    <property type="match status" value="1"/>
</dbReference>
<evidence type="ECO:0000313" key="2">
    <source>
        <dbReference type="EMBL" id="MTU04807.1"/>
    </source>
</evidence>
<name>A0A7X2XH55_9FIRM</name>
<proteinExistence type="predicted"/>
<dbReference type="Proteomes" id="UP000484547">
    <property type="component" value="Unassembled WGS sequence"/>
</dbReference>
<evidence type="ECO:0008006" key="5">
    <source>
        <dbReference type="Google" id="ProtNLM"/>
    </source>
</evidence>
<comment type="caution">
    <text evidence="1">The sequence shown here is derived from an EMBL/GenBank/DDBJ whole genome shotgun (WGS) entry which is preliminary data.</text>
</comment>
<dbReference type="EMBL" id="WNBM01000010">
    <property type="protein sequence ID" value="MTT76676.1"/>
    <property type="molecule type" value="Genomic_DNA"/>
</dbReference>
<sequence length="223" mass="25932">MKRILTLFIIFLSIFIFGCTTEKKQNNTIPQSNIHTPSTLVVDPYSTSKFESLNFGDSLEKIKTLPTLIYYDEYPNSLIKSPKHKSYLFQTNANSYYNIPLIYDAPLLELSFFDNKLYKITARLDVKEEKDGLEKFEKIKKEISKIYGKGQNTSNQFLKTFSLDINNTHFSIMFISRPPVITKNLGSSPFDLLVESWDRKLHKAFLDDDFKYFEASNDKEAKI</sequence>
<accession>A0A7X2XH55</accession>
<dbReference type="Proteomes" id="UP000443070">
    <property type="component" value="Unassembled WGS sequence"/>
</dbReference>
<gene>
    <name evidence="1" type="ORF">GMD11_10435</name>
    <name evidence="2" type="ORF">GMD18_10425</name>
</gene>
<protein>
    <recommendedName>
        <fullName evidence="5">Lipoprotein</fullName>
    </recommendedName>
</protein>
<evidence type="ECO:0000313" key="4">
    <source>
        <dbReference type="Proteomes" id="UP000484547"/>
    </source>
</evidence>
<dbReference type="EMBL" id="WNBW01000011">
    <property type="protein sequence ID" value="MTU04807.1"/>
    <property type="molecule type" value="Genomic_DNA"/>
</dbReference>
<dbReference type="AlphaFoldDB" id="A0A7X2XH55"/>
<dbReference type="RefSeq" id="WP_149877403.1">
    <property type="nucleotide sequence ID" value="NZ_WNBG01000011.1"/>
</dbReference>
<evidence type="ECO:0000313" key="1">
    <source>
        <dbReference type="EMBL" id="MTT76676.1"/>
    </source>
</evidence>
<evidence type="ECO:0000313" key="3">
    <source>
        <dbReference type="Proteomes" id="UP000443070"/>
    </source>
</evidence>